<dbReference type="EMBL" id="FOTK01000001">
    <property type="protein sequence ID" value="SFL14621.1"/>
    <property type="molecule type" value="Genomic_DNA"/>
</dbReference>
<reference evidence="9" key="1">
    <citation type="submission" date="2016-10" db="EMBL/GenBank/DDBJ databases">
        <authorList>
            <person name="Varghese N."/>
            <person name="Submissions S."/>
        </authorList>
    </citation>
    <scope>NUCLEOTIDE SEQUENCE [LARGE SCALE GENOMIC DNA]</scope>
    <source>
        <strain evidence="9">BL36</strain>
    </source>
</reference>
<evidence type="ECO:0000256" key="1">
    <source>
        <dbReference type="ARBA" id="ARBA00022741"/>
    </source>
</evidence>
<feature type="compositionally biased region" description="Low complexity" evidence="5">
    <location>
        <begin position="834"/>
        <end position="844"/>
    </location>
</feature>
<evidence type="ECO:0000313" key="8">
    <source>
        <dbReference type="EMBL" id="SFL14621.1"/>
    </source>
</evidence>
<evidence type="ECO:0000256" key="5">
    <source>
        <dbReference type="SAM" id="MobiDB-lite"/>
    </source>
</evidence>
<feature type="compositionally biased region" description="Basic and acidic residues" evidence="5">
    <location>
        <begin position="1040"/>
        <end position="1086"/>
    </location>
</feature>
<dbReference type="SMART" id="SM00490">
    <property type="entry name" value="HELICc"/>
    <property type="match status" value="1"/>
</dbReference>
<dbReference type="InterPro" id="IPR014001">
    <property type="entry name" value="Helicase_ATP-bd"/>
</dbReference>
<feature type="domain" description="Helicase ATP-binding" evidence="6">
    <location>
        <begin position="1"/>
        <end position="141"/>
    </location>
</feature>
<evidence type="ECO:0000256" key="2">
    <source>
        <dbReference type="ARBA" id="ARBA00022801"/>
    </source>
</evidence>
<dbReference type="Pfam" id="PF00271">
    <property type="entry name" value="Helicase_C"/>
    <property type="match status" value="1"/>
</dbReference>
<dbReference type="Gene3D" id="3.40.50.300">
    <property type="entry name" value="P-loop containing nucleotide triphosphate hydrolases"/>
    <property type="match status" value="2"/>
</dbReference>
<accession>A0A1I4FDW9</accession>
<dbReference type="Pfam" id="PF22527">
    <property type="entry name" value="DEXQc_Suv3"/>
    <property type="match status" value="1"/>
</dbReference>
<feature type="region of interest" description="Disordered" evidence="5">
    <location>
        <begin position="834"/>
        <end position="1092"/>
    </location>
</feature>
<evidence type="ECO:0000256" key="4">
    <source>
        <dbReference type="ARBA" id="ARBA00022840"/>
    </source>
</evidence>
<dbReference type="GO" id="GO:0016787">
    <property type="term" value="F:hydrolase activity"/>
    <property type="evidence" value="ECO:0007669"/>
    <property type="project" value="UniProtKB-KW"/>
</dbReference>
<keyword evidence="9" id="KW-1185">Reference proteome</keyword>
<dbReference type="PANTHER" id="PTHR12131">
    <property type="entry name" value="ATP-DEPENDENT RNA AND DNA HELICASE"/>
    <property type="match status" value="1"/>
</dbReference>
<organism evidence="8 9">
    <name type="scientific">Methylobacterium pseudosasicola</name>
    <dbReference type="NCBI Taxonomy" id="582667"/>
    <lineage>
        <taxon>Bacteria</taxon>
        <taxon>Pseudomonadati</taxon>
        <taxon>Pseudomonadota</taxon>
        <taxon>Alphaproteobacteria</taxon>
        <taxon>Hyphomicrobiales</taxon>
        <taxon>Methylobacteriaceae</taxon>
        <taxon>Methylobacterium</taxon>
    </lineage>
</organism>
<feature type="compositionally biased region" description="Basic residues" evidence="5">
    <location>
        <begin position="979"/>
        <end position="998"/>
    </location>
</feature>
<dbReference type="AlphaFoldDB" id="A0A1I4FDW9"/>
<evidence type="ECO:0000259" key="6">
    <source>
        <dbReference type="PROSITE" id="PS51192"/>
    </source>
</evidence>
<dbReference type="Proteomes" id="UP000199048">
    <property type="component" value="Unassembled WGS sequence"/>
</dbReference>
<dbReference type="SUPFAM" id="SSF52540">
    <property type="entry name" value="P-loop containing nucleoside triphosphate hydrolases"/>
    <property type="match status" value="2"/>
</dbReference>
<name>A0A1I4FDW9_9HYPH</name>
<dbReference type="InterPro" id="IPR055206">
    <property type="entry name" value="DEXQc_SUV3"/>
</dbReference>
<keyword evidence="1" id="KW-0547">Nucleotide-binding</keyword>
<protein>
    <submittedName>
        <fullName evidence="8">ATP-dependent RNA helicase SUPV3L1/SUV3</fullName>
    </submittedName>
</protein>
<dbReference type="InterPro" id="IPR027417">
    <property type="entry name" value="P-loop_NTPase"/>
</dbReference>
<dbReference type="PROSITE" id="PS51192">
    <property type="entry name" value="HELICASE_ATP_BIND_1"/>
    <property type="match status" value="1"/>
</dbReference>
<dbReference type="GO" id="GO:0005524">
    <property type="term" value="F:ATP binding"/>
    <property type="evidence" value="ECO:0007669"/>
    <property type="project" value="UniProtKB-KW"/>
</dbReference>
<sequence>MTAVLGPTNTGKTHLAIERMLAHPTGMIGLPLRLLAREVYLRVVAKVGPEKVALVTGEEKIKPDRPRYWICTIEAMPRDLDVAYVAIDEIQLAADMDRGHVFTDRLLYLRGREETLLIGSSTMLPLVQSLIPNVHTTTRPRLSQLSFAGEKRLSRLPRRTAIVAFSAEEVYAIAELIRRQRGGAAVVLGALSPRTRNAQVEMYQAGDVDYLVATDAVGMGLNLDVDHVAFAANWKYDGTRFRKLTPAEMGQIAGRAGRHLADGTFGSTGRCPPFEPEMVERLENHDFDPLRILQWRNPDLSFSTLEALQASLDEHPRESGLTRAPMGEDQQALEILMREDDIRDMAGSQATVRRLWDVCGVPDYRKVHPQVHADLVAQLFRFLMKGMAGRIPDTWFAEHVAMIDRTDGDIDTLSRRIAQGRTWTFVANRPDWLRDPEHWQGETRRVEDRLSDALHERLASRFVDRRTSVLMRRLRENTMLEAQISADGDVTVEGQHVGHLHGFLFVPDASAEGHEAKTLRSAAEKALAGEIEARADRFAATADSTLVLAHDGTIRWTGAPVAKLTPGEKLFAPQIRLLADDSLTGAHREKVEGRLDAWLKAMIVRLLGPLMELETAADLTGLAKGIGYQVVEALGVLERSKVAQEMRSLDQEGRGALRRHGVRFGAYHIFLPALLKPAPRTLAAQLWALRNGGLDQRGLDEIAHLAGSGRTSIKVDREIAKGLYRAAGFRVSGERAVRVDILERLADLIRPAIAYRPGTTPGAPPEGTADGDGFVATVGMTSLVGCSGEDFASILKSLGYSLEARPGPAITVPLLPAAATAPVVVTPAAASEAGATGEASAGESTGEEAEAAAQVAESDATGDEASASENAEPAVAAEASSEAEGASAPEAPVEAEPVAAHAEAEPEAVPASEAEEAPTEAAQAAEAQGSETIQSSEPAASPEPDASETTAGAEAPDAEAAATTDEATAEQPLIEVWRLQRHQRPAHPRPQNRPRGAGRGRDGGQQGQHQGPGRPEGGRPDQQRRAEGGERPGNEGGPRTGRDRGPRRERFEGGRPERRDDQRNAEQRHAAPRPDQRPPRRERAPDPDSPFAKLAALKAQLEAGDGGKR</sequence>
<evidence type="ECO:0000259" key="7">
    <source>
        <dbReference type="PROSITE" id="PS51194"/>
    </source>
</evidence>
<dbReference type="RefSeq" id="WP_167367627.1">
    <property type="nucleotide sequence ID" value="NZ_FOTK01000001.1"/>
</dbReference>
<gene>
    <name evidence="8" type="ORF">SAMN05192568_1001182</name>
</gene>
<dbReference type="GO" id="GO:0004386">
    <property type="term" value="F:helicase activity"/>
    <property type="evidence" value="ECO:0007669"/>
    <property type="project" value="UniProtKB-KW"/>
</dbReference>
<dbReference type="InterPro" id="IPR050699">
    <property type="entry name" value="RNA-DNA_Helicase"/>
</dbReference>
<dbReference type="PANTHER" id="PTHR12131:SF1">
    <property type="entry name" value="ATP-DEPENDENT RNA HELICASE SUPV3L1, MITOCHONDRIAL-RELATED"/>
    <property type="match status" value="1"/>
</dbReference>
<keyword evidence="3 8" id="KW-0347">Helicase</keyword>
<dbReference type="PROSITE" id="PS51194">
    <property type="entry name" value="HELICASE_CTER"/>
    <property type="match status" value="1"/>
</dbReference>
<evidence type="ECO:0000313" key="9">
    <source>
        <dbReference type="Proteomes" id="UP000199048"/>
    </source>
</evidence>
<feature type="compositionally biased region" description="Low complexity" evidence="5">
    <location>
        <begin position="948"/>
        <end position="970"/>
    </location>
</feature>
<feature type="compositionally biased region" description="Basic and acidic residues" evidence="5">
    <location>
        <begin position="1016"/>
        <end position="1033"/>
    </location>
</feature>
<dbReference type="STRING" id="582667.SAMN05192568_1001182"/>
<keyword evidence="4" id="KW-0067">ATP-binding</keyword>
<proteinExistence type="predicted"/>
<feature type="compositionally biased region" description="Polar residues" evidence="5">
    <location>
        <begin position="929"/>
        <end position="938"/>
    </location>
</feature>
<evidence type="ECO:0000256" key="3">
    <source>
        <dbReference type="ARBA" id="ARBA00022806"/>
    </source>
</evidence>
<feature type="domain" description="Helicase C-terminal" evidence="7">
    <location>
        <begin position="141"/>
        <end position="301"/>
    </location>
</feature>
<keyword evidence="2" id="KW-0378">Hydrolase</keyword>
<feature type="compositionally biased region" description="Low complexity" evidence="5">
    <location>
        <begin position="851"/>
        <end position="912"/>
    </location>
</feature>
<dbReference type="InterPro" id="IPR001650">
    <property type="entry name" value="Helicase_C-like"/>
</dbReference>